<keyword evidence="4 7" id="KW-0812">Transmembrane</keyword>
<dbReference type="NCBIfam" id="TIGR00445">
    <property type="entry name" value="mraY"/>
    <property type="match status" value="1"/>
</dbReference>
<evidence type="ECO:0000313" key="11">
    <source>
        <dbReference type="Proteomes" id="UP000007887"/>
    </source>
</evidence>
<dbReference type="GO" id="GO:0046872">
    <property type="term" value="F:metal ion binding"/>
    <property type="evidence" value="ECO:0007669"/>
    <property type="project" value="UniProtKB-KW"/>
</dbReference>
<comment type="catalytic activity">
    <reaction evidence="7">
        <text>UDP-N-acetyl-alpha-D-muramoyl-L-alanyl-gamma-D-glutamyl-meso-2,6-diaminopimeloyl-D-alanyl-D-alanine + di-trans,octa-cis-undecaprenyl phosphate = di-trans,octa-cis-undecaprenyl diphospho-N-acetyl-alpha-D-muramoyl-L-alanyl-D-glutamyl-meso-2,6-diaminopimeloyl-D-alanyl-D-alanine + UMP</text>
        <dbReference type="Rhea" id="RHEA:28386"/>
        <dbReference type="ChEBI" id="CHEBI:57865"/>
        <dbReference type="ChEBI" id="CHEBI:60392"/>
        <dbReference type="ChEBI" id="CHEBI:61386"/>
        <dbReference type="ChEBI" id="CHEBI:61387"/>
        <dbReference type="EC" id="2.7.8.13"/>
    </reaction>
</comment>
<dbReference type="HAMAP" id="MF_00038">
    <property type="entry name" value="MraY"/>
    <property type="match status" value="1"/>
</dbReference>
<dbReference type="GO" id="GO:0071555">
    <property type="term" value="P:cell wall organization"/>
    <property type="evidence" value="ECO:0007669"/>
    <property type="project" value="UniProtKB-KW"/>
</dbReference>
<evidence type="ECO:0000256" key="7">
    <source>
        <dbReference type="HAMAP-Rule" id="MF_00038"/>
    </source>
</evidence>
<dbReference type="EMBL" id="AP012292">
    <property type="protein sequence ID" value="BAL82125.1"/>
    <property type="molecule type" value="Genomic_DNA"/>
</dbReference>
<dbReference type="PROSITE" id="PS01347">
    <property type="entry name" value="MRAY_1"/>
    <property type="match status" value="1"/>
</dbReference>
<dbReference type="GO" id="GO:0005886">
    <property type="term" value="C:plasma membrane"/>
    <property type="evidence" value="ECO:0007669"/>
    <property type="project" value="UniProtKB-SubCell"/>
</dbReference>
<gene>
    <name evidence="7 10" type="primary">mraY</name>
    <name evidence="10" type="ordered locus">SELR_04170</name>
</gene>
<keyword evidence="7" id="KW-0133">Cell shape</keyword>
<keyword evidence="7" id="KW-0997">Cell inner membrane</keyword>
<feature type="transmembrane region" description="Helical" evidence="7">
    <location>
        <begin position="106"/>
        <end position="125"/>
    </location>
</feature>
<dbReference type="Pfam" id="PF10555">
    <property type="entry name" value="MraY_sig1"/>
    <property type="match status" value="1"/>
</dbReference>
<protein>
    <recommendedName>
        <fullName evidence="7 8">Phospho-N-acetylmuramoyl-pentapeptide-transferase</fullName>
        <ecNumber evidence="7 8">2.7.8.13</ecNumber>
    </recommendedName>
    <alternativeName>
        <fullName evidence="7">UDP-MurNAc-pentapeptide phosphotransferase</fullName>
    </alternativeName>
</protein>
<dbReference type="GO" id="GO:0009252">
    <property type="term" value="P:peptidoglycan biosynthetic process"/>
    <property type="evidence" value="ECO:0007669"/>
    <property type="project" value="UniProtKB-UniRule"/>
</dbReference>
<dbReference type="Proteomes" id="UP000007887">
    <property type="component" value="Chromosome"/>
</dbReference>
<evidence type="ECO:0000256" key="4">
    <source>
        <dbReference type="ARBA" id="ARBA00022692"/>
    </source>
</evidence>
<keyword evidence="6 7" id="KW-0472">Membrane</keyword>
<dbReference type="GO" id="GO:0008963">
    <property type="term" value="F:phospho-N-acetylmuramoyl-pentapeptide-transferase activity"/>
    <property type="evidence" value="ECO:0007669"/>
    <property type="project" value="UniProtKB-UniRule"/>
</dbReference>
<keyword evidence="7" id="KW-0131">Cell cycle</keyword>
<evidence type="ECO:0000313" key="10">
    <source>
        <dbReference type="EMBL" id="BAL82125.1"/>
    </source>
</evidence>
<evidence type="ECO:0000256" key="5">
    <source>
        <dbReference type="ARBA" id="ARBA00022989"/>
    </source>
</evidence>
<dbReference type="eggNOG" id="COG0472">
    <property type="taxonomic scope" value="Bacteria"/>
</dbReference>
<feature type="transmembrane region" description="Helical" evidence="7">
    <location>
        <begin position="193"/>
        <end position="210"/>
    </location>
</feature>
<accession>I0GMY8</accession>
<dbReference type="AlphaFoldDB" id="I0GMY8"/>
<evidence type="ECO:0000256" key="3">
    <source>
        <dbReference type="ARBA" id="ARBA00022679"/>
    </source>
</evidence>
<dbReference type="InterPro" id="IPR018480">
    <property type="entry name" value="PNAcMuramoyl-5peptid_Trfase_CS"/>
</dbReference>
<dbReference type="GO" id="GO:0008360">
    <property type="term" value="P:regulation of cell shape"/>
    <property type="evidence" value="ECO:0007669"/>
    <property type="project" value="UniProtKB-KW"/>
</dbReference>
<evidence type="ECO:0000256" key="6">
    <source>
        <dbReference type="ARBA" id="ARBA00023136"/>
    </source>
</evidence>
<comment type="similarity">
    <text evidence="2 7">Belongs to the glycosyltransferase 4 family. MraY subfamily.</text>
</comment>
<feature type="transmembrane region" description="Helical" evidence="7">
    <location>
        <begin position="70"/>
        <end position="86"/>
    </location>
</feature>
<keyword evidence="7" id="KW-1003">Cell membrane</keyword>
<name>I0GMY8_SELRL</name>
<dbReference type="KEGG" id="sri:SELR_04170"/>
<comment type="subcellular location">
    <subcellularLocation>
        <location evidence="7">Cell inner membrane</location>
        <topology evidence="7">Multi-pass membrane protein</topology>
    </subcellularLocation>
    <subcellularLocation>
        <location evidence="1">Membrane</location>
        <topology evidence="1">Multi-pass membrane protein</topology>
    </subcellularLocation>
</comment>
<dbReference type="PANTHER" id="PTHR22926">
    <property type="entry name" value="PHOSPHO-N-ACETYLMURAMOYL-PENTAPEPTIDE-TRANSFERASE"/>
    <property type="match status" value="1"/>
</dbReference>
<feature type="transmembrane region" description="Helical" evidence="7">
    <location>
        <begin position="137"/>
        <end position="156"/>
    </location>
</feature>
<organism evidence="10 11">
    <name type="scientific">Selenomonas ruminantium subsp. lactilytica (strain NBRC 103574 / TAM6421)</name>
    <dbReference type="NCBI Taxonomy" id="927704"/>
    <lineage>
        <taxon>Bacteria</taxon>
        <taxon>Bacillati</taxon>
        <taxon>Bacillota</taxon>
        <taxon>Negativicutes</taxon>
        <taxon>Selenomonadales</taxon>
        <taxon>Selenomonadaceae</taxon>
        <taxon>Selenomonas</taxon>
    </lineage>
</organism>
<dbReference type="PROSITE" id="PS01348">
    <property type="entry name" value="MRAY_2"/>
    <property type="match status" value="1"/>
</dbReference>
<dbReference type="GO" id="GO:0051301">
    <property type="term" value="P:cell division"/>
    <property type="evidence" value="ECO:0007669"/>
    <property type="project" value="UniProtKB-KW"/>
</dbReference>
<dbReference type="GO" id="GO:0051992">
    <property type="term" value="F:UDP-N-acetylmuramoyl-L-alanyl-D-glutamyl-meso-2,6-diaminopimelyl-D-alanyl-D-alanine:undecaprenyl-phosphate transferase activity"/>
    <property type="evidence" value="ECO:0007669"/>
    <property type="project" value="RHEA"/>
</dbReference>
<dbReference type="CDD" id="cd06852">
    <property type="entry name" value="GT_MraY"/>
    <property type="match status" value="1"/>
</dbReference>
<evidence type="ECO:0000256" key="2">
    <source>
        <dbReference type="ARBA" id="ARBA00005583"/>
    </source>
</evidence>
<dbReference type="Pfam" id="PF00953">
    <property type="entry name" value="Glycos_transf_4"/>
    <property type="match status" value="1"/>
</dbReference>
<keyword evidence="7 9" id="KW-0479">Metal-binding</keyword>
<dbReference type="EC" id="2.7.8.13" evidence="7 8"/>
<feature type="transmembrane region" description="Helical" evidence="7">
    <location>
        <begin position="46"/>
        <end position="64"/>
    </location>
</feature>
<reference evidence="10 11" key="1">
    <citation type="submission" date="2011-10" db="EMBL/GenBank/DDBJ databases">
        <title>Whole genome sequence of Selenomonas ruminantium subsp. lactilytica TAM6421.</title>
        <authorList>
            <person name="Oguchi A."/>
            <person name="Ankai A."/>
            <person name="Kaneko J."/>
            <person name="Yamada-Narita S."/>
            <person name="Fukui S."/>
            <person name="Takahashi M."/>
            <person name="Onodera T."/>
            <person name="Kojima S."/>
            <person name="Fushimi T."/>
            <person name="Abe N."/>
            <person name="Kamio Y."/>
            <person name="Yamazaki S."/>
            <person name="Fujita N."/>
        </authorList>
    </citation>
    <scope>NUCLEOTIDE SEQUENCE [LARGE SCALE GENOMIC DNA]</scope>
    <source>
        <strain evidence="11">NBRC 103574 / TAM6421</strain>
    </source>
</reference>
<evidence type="ECO:0000256" key="8">
    <source>
        <dbReference type="NCBIfam" id="TIGR00445"/>
    </source>
</evidence>
<dbReference type="InterPro" id="IPR000715">
    <property type="entry name" value="Glycosyl_transferase_4"/>
</dbReference>
<keyword evidence="7" id="KW-0132">Cell division</keyword>
<feature type="transmembrane region" description="Helical" evidence="7">
    <location>
        <begin position="168"/>
        <end position="187"/>
    </location>
</feature>
<sequence length="311" mass="33080">MAAVVAAGFVLLTGPFFIPELHKLKFGQSIREEGPASHQAKSGTPTMGGIMIILGITIATLVAAPFSTEIILALFIMLGHFVLGFLDDYIKVVKKRNLGLKAKQKLLGQIIIAVVTTIIGTQMLGIDPTIWVPGLDVHINIGLGYFAFLAFIMVGTSNAVNLTDGLDGLASGTVAISASTYAVVCLLLGHGDLAIFATAIAAACVAFLRFNAHPAKVFMGDTGSLALGGAMAALGILTHTELLLALIGFIFMCETLSVIIQVISFKSTGRRVFRMSPIHHHFELGGWSEWKVVFVFWTVQLITCVAALKLL</sequence>
<feature type="binding site" evidence="9">
    <location>
        <position position="161"/>
    </location>
    <ligand>
        <name>Mg(2+)</name>
        <dbReference type="ChEBI" id="CHEBI:18420"/>
    </ligand>
</feature>
<comment type="pathway">
    <text evidence="7">Cell wall biogenesis; peptidoglycan biosynthesis.</text>
</comment>
<dbReference type="InterPro" id="IPR003524">
    <property type="entry name" value="PNAcMuramoyl-5peptid_Trfase"/>
</dbReference>
<feature type="transmembrane region" description="Helical" evidence="7">
    <location>
        <begin position="217"/>
        <end position="237"/>
    </location>
</feature>
<keyword evidence="7" id="KW-0961">Cell wall biogenesis/degradation</keyword>
<proteinExistence type="inferred from homology"/>
<feature type="binding site" evidence="9">
    <location>
        <position position="221"/>
    </location>
    <ligand>
        <name>Mg(2+)</name>
        <dbReference type="ChEBI" id="CHEBI:18420"/>
    </ligand>
</feature>
<dbReference type="PANTHER" id="PTHR22926:SF5">
    <property type="entry name" value="PHOSPHO-N-ACETYLMURAMOYL-PENTAPEPTIDE-TRANSFERASE HOMOLOG"/>
    <property type="match status" value="1"/>
</dbReference>
<keyword evidence="3 7" id="KW-0808">Transferase</keyword>
<evidence type="ECO:0000256" key="1">
    <source>
        <dbReference type="ARBA" id="ARBA00004141"/>
    </source>
</evidence>
<comment type="cofactor">
    <cofactor evidence="7 9">
        <name>Mg(2+)</name>
        <dbReference type="ChEBI" id="CHEBI:18420"/>
    </cofactor>
</comment>
<feature type="transmembrane region" description="Helical" evidence="7">
    <location>
        <begin position="243"/>
        <end position="265"/>
    </location>
</feature>
<comment type="function">
    <text evidence="7">Catalyzes the initial step of the lipid cycle reactions in the biosynthesis of the cell wall peptidoglycan: transfers peptidoglycan precursor phospho-MurNAc-pentapeptide from UDP-MurNAc-pentapeptide onto the lipid carrier undecaprenyl phosphate, yielding undecaprenyl-pyrophosphoryl-MurNAc-pentapeptide, known as lipid I.</text>
</comment>
<dbReference type="UniPathway" id="UPA00219"/>
<evidence type="ECO:0000256" key="9">
    <source>
        <dbReference type="PIRSR" id="PIRSR600715-1"/>
    </source>
</evidence>
<dbReference type="PATRIC" id="fig|927704.6.peg.428"/>
<dbReference type="HOGENOM" id="CLU_023982_0_1_9"/>
<keyword evidence="7 9" id="KW-0460">Magnesium</keyword>
<keyword evidence="5 7" id="KW-1133">Transmembrane helix</keyword>
<keyword evidence="7" id="KW-0573">Peptidoglycan synthesis</keyword>